<dbReference type="Proteomes" id="UP001163046">
    <property type="component" value="Unassembled WGS sequence"/>
</dbReference>
<comment type="caution">
    <text evidence="2">The sequence shown here is derived from an EMBL/GenBank/DDBJ whole genome shotgun (WGS) entry which is preliminary data.</text>
</comment>
<sequence length="522" mass="54869">MFRKAGDLILNNGEILKINTSAPSIDCVPSCSYNLKLQNRSSQHGSHLVANIAFSGNIEFRSGSTVKVFGKYALSITSQNGNITIQTDVTMTCGEDLLDTTCLGGFTQNSTEVTDLNSLINVYQGLGPGGLKIINTVFRASTQCIPGSSHGGKAQSGNKFFFESPQTYDKNDTKSLLGGSGGSCLVSPGSVAGGGAIELVAEKGQITIDASIKASAQTDNSKICSGGSGGLIRLKARKVVILDNGRLIVDGAEGRHSSNPQYKLLGGGAGGIIQIIASEGSIAAGTLSIKHGDSSGRPICSDAENGSFLLKANESSAPANYFNLAESYSWPPRYSISTSSVSILTTKPHTSSATIHLESSVAPTTSGKPTIYPQSSVAPTTSGSCAIEPSEGQSLNTTFNITCFGWNSSHSPLRYEFLYTLQNGLRGVLYQGSEGVYRTVLISTISVIEALVIDVNGNTKEVKLNVSVHSPSEQTCKELISKIKSYNNITDERLAALVALESLSSRDDNLERCPQVGFCGSQ</sequence>
<evidence type="ECO:0000313" key="2">
    <source>
        <dbReference type="EMBL" id="KAJ7382454.1"/>
    </source>
</evidence>
<feature type="domain" description="PKD/REJ-like" evidence="1">
    <location>
        <begin position="377"/>
        <end position="491"/>
    </location>
</feature>
<keyword evidence="3" id="KW-1185">Reference proteome</keyword>
<dbReference type="OrthoDB" id="5976085at2759"/>
<evidence type="ECO:0000313" key="3">
    <source>
        <dbReference type="Proteomes" id="UP001163046"/>
    </source>
</evidence>
<accession>A0A9X0D2I1</accession>
<dbReference type="InterPro" id="IPR002859">
    <property type="entry name" value="PKD/REJ-like"/>
</dbReference>
<organism evidence="2 3">
    <name type="scientific">Desmophyllum pertusum</name>
    <dbReference type="NCBI Taxonomy" id="174260"/>
    <lineage>
        <taxon>Eukaryota</taxon>
        <taxon>Metazoa</taxon>
        <taxon>Cnidaria</taxon>
        <taxon>Anthozoa</taxon>
        <taxon>Hexacorallia</taxon>
        <taxon>Scleractinia</taxon>
        <taxon>Caryophylliina</taxon>
        <taxon>Caryophylliidae</taxon>
        <taxon>Desmophyllum</taxon>
    </lineage>
</organism>
<reference evidence="2" key="1">
    <citation type="submission" date="2023-01" db="EMBL/GenBank/DDBJ databases">
        <title>Genome assembly of the deep-sea coral Lophelia pertusa.</title>
        <authorList>
            <person name="Herrera S."/>
            <person name="Cordes E."/>
        </authorList>
    </citation>
    <scope>NUCLEOTIDE SEQUENCE</scope>
    <source>
        <strain evidence="2">USNM1676648</strain>
        <tissue evidence="2">Polyp</tissue>
    </source>
</reference>
<dbReference type="AlphaFoldDB" id="A0A9X0D2I1"/>
<proteinExistence type="predicted"/>
<dbReference type="EMBL" id="MU825923">
    <property type="protein sequence ID" value="KAJ7382454.1"/>
    <property type="molecule type" value="Genomic_DNA"/>
</dbReference>
<evidence type="ECO:0000259" key="1">
    <source>
        <dbReference type="Pfam" id="PF02010"/>
    </source>
</evidence>
<dbReference type="Pfam" id="PF02010">
    <property type="entry name" value="REJ"/>
    <property type="match status" value="1"/>
</dbReference>
<protein>
    <recommendedName>
        <fullName evidence="1">PKD/REJ-like domain-containing protein</fullName>
    </recommendedName>
</protein>
<gene>
    <name evidence="2" type="ORF">OS493_034891</name>
</gene>
<name>A0A9X0D2I1_9CNID</name>